<organism evidence="1 2">
    <name type="scientific">Ixodes persulcatus</name>
    <name type="common">Taiga tick</name>
    <dbReference type="NCBI Taxonomy" id="34615"/>
    <lineage>
        <taxon>Eukaryota</taxon>
        <taxon>Metazoa</taxon>
        <taxon>Ecdysozoa</taxon>
        <taxon>Arthropoda</taxon>
        <taxon>Chelicerata</taxon>
        <taxon>Arachnida</taxon>
        <taxon>Acari</taxon>
        <taxon>Parasitiformes</taxon>
        <taxon>Ixodida</taxon>
        <taxon>Ixodoidea</taxon>
        <taxon>Ixodidae</taxon>
        <taxon>Ixodinae</taxon>
        <taxon>Ixodes</taxon>
    </lineage>
</organism>
<reference evidence="1 2" key="1">
    <citation type="journal article" date="2020" name="Cell">
        <title>Large-Scale Comparative Analyses of Tick Genomes Elucidate Their Genetic Diversity and Vector Capacities.</title>
        <authorList>
            <consortium name="Tick Genome and Microbiome Consortium (TIGMIC)"/>
            <person name="Jia N."/>
            <person name="Wang J."/>
            <person name="Shi W."/>
            <person name="Du L."/>
            <person name="Sun Y."/>
            <person name="Zhan W."/>
            <person name="Jiang J.F."/>
            <person name="Wang Q."/>
            <person name="Zhang B."/>
            <person name="Ji P."/>
            <person name="Bell-Sakyi L."/>
            <person name="Cui X.M."/>
            <person name="Yuan T.T."/>
            <person name="Jiang B.G."/>
            <person name="Yang W.F."/>
            <person name="Lam T.T."/>
            <person name="Chang Q.C."/>
            <person name="Ding S.J."/>
            <person name="Wang X.J."/>
            <person name="Zhu J.G."/>
            <person name="Ruan X.D."/>
            <person name="Zhao L."/>
            <person name="Wei J.T."/>
            <person name="Ye R.Z."/>
            <person name="Que T.C."/>
            <person name="Du C.H."/>
            <person name="Zhou Y.H."/>
            <person name="Cheng J.X."/>
            <person name="Dai P.F."/>
            <person name="Guo W.B."/>
            <person name="Han X.H."/>
            <person name="Huang E.J."/>
            <person name="Li L.F."/>
            <person name="Wei W."/>
            <person name="Gao Y.C."/>
            <person name="Liu J.Z."/>
            <person name="Shao H.Z."/>
            <person name="Wang X."/>
            <person name="Wang C.C."/>
            <person name="Yang T.C."/>
            <person name="Huo Q.B."/>
            <person name="Li W."/>
            <person name="Chen H.Y."/>
            <person name="Chen S.E."/>
            <person name="Zhou L.G."/>
            <person name="Ni X.B."/>
            <person name="Tian J.H."/>
            <person name="Sheng Y."/>
            <person name="Liu T."/>
            <person name="Pan Y.S."/>
            <person name="Xia L.Y."/>
            <person name="Li J."/>
            <person name="Zhao F."/>
            <person name="Cao W.C."/>
        </authorList>
    </citation>
    <scope>NUCLEOTIDE SEQUENCE [LARGE SCALE GENOMIC DNA]</scope>
    <source>
        <strain evidence="1">Iper-2018</strain>
    </source>
</reference>
<dbReference type="EMBL" id="JABSTQ010010161">
    <property type="protein sequence ID" value="KAG0422966.1"/>
    <property type="molecule type" value="Genomic_DNA"/>
</dbReference>
<evidence type="ECO:0000313" key="2">
    <source>
        <dbReference type="Proteomes" id="UP000805193"/>
    </source>
</evidence>
<comment type="caution">
    <text evidence="1">The sequence shown here is derived from an EMBL/GenBank/DDBJ whole genome shotgun (WGS) entry which is preliminary data.</text>
</comment>
<gene>
    <name evidence="1" type="ORF">HPB47_001252</name>
</gene>
<accession>A0AC60PQS1</accession>
<keyword evidence="2" id="KW-1185">Reference proteome</keyword>
<name>A0AC60PQS1_IXOPE</name>
<dbReference type="Proteomes" id="UP000805193">
    <property type="component" value="Unassembled WGS sequence"/>
</dbReference>
<feature type="non-terminal residue" evidence="1">
    <location>
        <position position="1"/>
    </location>
</feature>
<sequence length="172" mass="17898">SAGDAQHSTGPREPRGLSALPSGHHGPGRAAADVLGPGQAVARVPLPPASPVDPELAIDLGPGFPANQDPRRGPRTGAPVKTRVVSRWCALPGPAWEARLEPSLESGSTGFLLPITDQEINVGRPVSKIKGASPVREQFSLHRHVFKPALLSPIIRGLITHSAAADKDSPAE</sequence>
<evidence type="ECO:0000313" key="1">
    <source>
        <dbReference type="EMBL" id="KAG0422966.1"/>
    </source>
</evidence>
<protein>
    <submittedName>
        <fullName evidence="1">Uncharacterized protein</fullName>
    </submittedName>
</protein>
<proteinExistence type="predicted"/>